<feature type="transmembrane region" description="Helical" evidence="8">
    <location>
        <begin position="338"/>
        <end position="356"/>
    </location>
</feature>
<feature type="transmembrane region" description="Helical" evidence="8">
    <location>
        <begin position="209"/>
        <end position="236"/>
    </location>
</feature>
<evidence type="ECO:0000256" key="3">
    <source>
        <dbReference type="ARBA" id="ARBA00022676"/>
    </source>
</evidence>
<evidence type="ECO:0000256" key="7">
    <source>
        <dbReference type="ARBA" id="ARBA00023136"/>
    </source>
</evidence>
<organism evidence="10 11">
    <name type="scientific">Hymenobacter aquaticus</name>
    <dbReference type="NCBI Taxonomy" id="1867101"/>
    <lineage>
        <taxon>Bacteria</taxon>
        <taxon>Pseudomonadati</taxon>
        <taxon>Bacteroidota</taxon>
        <taxon>Cytophagia</taxon>
        <taxon>Cytophagales</taxon>
        <taxon>Hymenobacteraceae</taxon>
        <taxon>Hymenobacter</taxon>
    </lineage>
</organism>
<evidence type="ECO:0000256" key="4">
    <source>
        <dbReference type="ARBA" id="ARBA00022679"/>
    </source>
</evidence>
<evidence type="ECO:0000259" key="9">
    <source>
        <dbReference type="Pfam" id="PF13231"/>
    </source>
</evidence>
<dbReference type="Pfam" id="PF13231">
    <property type="entry name" value="PMT_2"/>
    <property type="match status" value="1"/>
</dbReference>
<dbReference type="PANTHER" id="PTHR33908">
    <property type="entry name" value="MANNOSYLTRANSFERASE YKCB-RELATED"/>
    <property type="match status" value="1"/>
</dbReference>
<evidence type="ECO:0000256" key="6">
    <source>
        <dbReference type="ARBA" id="ARBA00022989"/>
    </source>
</evidence>
<dbReference type="InterPro" id="IPR038731">
    <property type="entry name" value="RgtA/B/C-like"/>
</dbReference>
<dbReference type="Proteomes" id="UP000297549">
    <property type="component" value="Unassembled WGS sequence"/>
</dbReference>
<dbReference type="AlphaFoldDB" id="A0A4Z0PTL9"/>
<protein>
    <recommendedName>
        <fullName evidence="9">Glycosyltransferase RgtA/B/C/D-like domain-containing protein</fullName>
    </recommendedName>
</protein>
<feature type="transmembrane region" description="Helical" evidence="8">
    <location>
        <begin position="313"/>
        <end position="332"/>
    </location>
</feature>
<keyword evidence="4" id="KW-0808">Transferase</keyword>
<feature type="transmembrane region" description="Helical" evidence="8">
    <location>
        <begin position="251"/>
        <end position="271"/>
    </location>
</feature>
<gene>
    <name evidence="10" type="ORF">E5K00_21660</name>
</gene>
<dbReference type="EMBL" id="SRLC01000003">
    <property type="protein sequence ID" value="TGE20604.1"/>
    <property type="molecule type" value="Genomic_DNA"/>
</dbReference>
<dbReference type="PANTHER" id="PTHR33908:SF11">
    <property type="entry name" value="MEMBRANE PROTEIN"/>
    <property type="match status" value="1"/>
</dbReference>
<name>A0A4Z0PTL9_9BACT</name>
<feature type="transmembrane region" description="Helical" evidence="8">
    <location>
        <begin position="132"/>
        <end position="152"/>
    </location>
</feature>
<feature type="domain" description="Glycosyltransferase RgtA/B/C/D-like" evidence="9">
    <location>
        <begin position="110"/>
        <end position="268"/>
    </location>
</feature>
<proteinExistence type="predicted"/>
<dbReference type="GO" id="GO:0005886">
    <property type="term" value="C:plasma membrane"/>
    <property type="evidence" value="ECO:0007669"/>
    <property type="project" value="UniProtKB-SubCell"/>
</dbReference>
<dbReference type="GO" id="GO:0009103">
    <property type="term" value="P:lipopolysaccharide biosynthetic process"/>
    <property type="evidence" value="ECO:0007669"/>
    <property type="project" value="UniProtKB-ARBA"/>
</dbReference>
<comment type="subcellular location">
    <subcellularLocation>
        <location evidence="1">Cell membrane</location>
        <topology evidence="1">Multi-pass membrane protein</topology>
    </subcellularLocation>
</comment>
<keyword evidence="11" id="KW-1185">Reference proteome</keyword>
<dbReference type="GO" id="GO:0016763">
    <property type="term" value="F:pentosyltransferase activity"/>
    <property type="evidence" value="ECO:0007669"/>
    <property type="project" value="TreeGrafter"/>
</dbReference>
<keyword evidence="7 8" id="KW-0472">Membrane</keyword>
<feature type="transmembrane region" description="Helical" evidence="8">
    <location>
        <begin position="368"/>
        <end position="386"/>
    </location>
</feature>
<keyword evidence="6 8" id="KW-1133">Transmembrane helix</keyword>
<keyword evidence="5 8" id="KW-0812">Transmembrane</keyword>
<accession>A0A4Z0PTL9</accession>
<evidence type="ECO:0000256" key="2">
    <source>
        <dbReference type="ARBA" id="ARBA00022475"/>
    </source>
</evidence>
<evidence type="ECO:0000256" key="1">
    <source>
        <dbReference type="ARBA" id="ARBA00004651"/>
    </source>
</evidence>
<dbReference type="OrthoDB" id="1112848at2"/>
<reference evidence="10 11" key="1">
    <citation type="submission" date="2019-04" db="EMBL/GenBank/DDBJ databases">
        <authorList>
            <person name="Feng G."/>
            <person name="Zhang J."/>
            <person name="Zhu H."/>
        </authorList>
    </citation>
    <scope>NUCLEOTIDE SEQUENCE [LARGE SCALE GENOMIC DNA]</scope>
    <source>
        <strain evidence="10 11">JCM 31653</strain>
    </source>
</reference>
<evidence type="ECO:0000256" key="8">
    <source>
        <dbReference type="SAM" id="Phobius"/>
    </source>
</evidence>
<sequence>MGGRAGWALYKSSHSKPLLLPFRPSPNADLMKLPLLDGHSVPRWFWPLLLGLNLLLHAPFFNQPPNSVHVWRQSNTMAVARNLYEEDMNLLRPRVDRRNESDGVTGMQFPSYEWLVAVGYKALGFHEAIPRVVTWLIFAAGVVAFFGLVRLLTGSRWLAAVGAWGLSWSPELFYHSINALPDILALSASIAGLYFFLRWYQGRAGIHFWLSLGLTTLAGMTKLQYLVVGFPIAVLILRDLWQRRLSWRRDAAPLVLFALVAVGCTLAWYAYAVRLIETSGLADFGLELRPATDLGVAIKTLTHNIISDIPELLINYGNFALLLIGLFAIGRGRYYRSAWFGPVLVWALALLAYHLIELRQMSVHQYYMLPYLPVLLLPVVVGAGWLARQPRWRPVLALLFVAQPVLAFVRIAPARWMGGAREVPVELFEPATRAALENAVPNDALCVVGPDESGCKYFYFLHKKGFGYNESAQLFQPFVGAQPYLANCIQRGARYLYTNDTTLVASPQLQPYLRRVIKRVGDFQVVELQSAGTQSDSSAIR</sequence>
<evidence type="ECO:0000256" key="5">
    <source>
        <dbReference type="ARBA" id="ARBA00022692"/>
    </source>
</evidence>
<feature type="transmembrane region" description="Helical" evidence="8">
    <location>
        <begin position="172"/>
        <end position="197"/>
    </location>
</feature>
<keyword evidence="3" id="KW-0328">Glycosyltransferase</keyword>
<evidence type="ECO:0000313" key="10">
    <source>
        <dbReference type="EMBL" id="TGE20604.1"/>
    </source>
</evidence>
<evidence type="ECO:0000313" key="11">
    <source>
        <dbReference type="Proteomes" id="UP000297549"/>
    </source>
</evidence>
<feature type="transmembrane region" description="Helical" evidence="8">
    <location>
        <begin position="392"/>
        <end position="412"/>
    </location>
</feature>
<dbReference type="InterPro" id="IPR050297">
    <property type="entry name" value="LipidA_mod_glycosyltrf_83"/>
</dbReference>
<comment type="caution">
    <text evidence="10">The sequence shown here is derived from an EMBL/GenBank/DDBJ whole genome shotgun (WGS) entry which is preliminary data.</text>
</comment>
<keyword evidence="2" id="KW-1003">Cell membrane</keyword>